<gene>
    <name evidence="3" type="ORF">PCOR1329_LOCUS47694</name>
</gene>
<evidence type="ECO:0000313" key="3">
    <source>
        <dbReference type="EMBL" id="CAK0857625.1"/>
    </source>
</evidence>
<dbReference type="EMBL" id="CAUYUJ010015747">
    <property type="protein sequence ID" value="CAK0857625.1"/>
    <property type="molecule type" value="Genomic_DNA"/>
</dbReference>
<dbReference type="Proteomes" id="UP001189429">
    <property type="component" value="Unassembled WGS sequence"/>
</dbReference>
<evidence type="ECO:0000256" key="1">
    <source>
        <dbReference type="SAM" id="MobiDB-lite"/>
    </source>
</evidence>
<evidence type="ECO:0008006" key="5">
    <source>
        <dbReference type="Google" id="ProtNLM"/>
    </source>
</evidence>
<keyword evidence="4" id="KW-1185">Reference proteome</keyword>
<feature type="compositionally biased region" description="Low complexity" evidence="1">
    <location>
        <begin position="119"/>
        <end position="142"/>
    </location>
</feature>
<keyword evidence="2" id="KW-0472">Membrane</keyword>
<feature type="compositionally biased region" description="Basic and acidic residues" evidence="1">
    <location>
        <begin position="14"/>
        <end position="24"/>
    </location>
</feature>
<comment type="caution">
    <text evidence="3">The sequence shown here is derived from an EMBL/GenBank/DDBJ whole genome shotgun (WGS) entry which is preliminary data.</text>
</comment>
<evidence type="ECO:0000313" key="4">
    <source>
        <dbReference type="Proteomes" id="UP001189429"/>
    </source>
</evidence>
<feature type="region of interest" description="Disordered" evidence="1">
    <location>
        <begin position="1"/>
        <end position="24"/>
    </location>
</feature>
<evidence type="ECO:0000256" key="2">
    <source>
        <dbReference type="SAM" id="Phobius"/>
    </source>
</evidence>
<name>A0ABN9UDU8_9DINO</name>
<organism evidence="3 4">
    <name type="scientific">Prorocentrum cordatum</name>
    <dbReference type="NCBI Taxonomy" id="2364126"/>
    <lineage>
        <taxon>Eukaryota</taxon>
        <taxon>Sar</taxon>
        <taxon>Alveolata</taxon>
        <taxon>Dinophyceae</taxon>
        <taxon>Prorocentrales</taxon>
        <taxon>Prorocentraceae</taxon>
        <taxon>Prorocentrum</taxon>
    </lineage>
</organism>
<sequence length="211" mass="21239">MAALAAADLVPDAEAPHSSEDLRALLRPDAPARQRRSAWRLAAGGAVAALLVLGAAAAPAASAVGRSAQGCASGSCGSRSRSLDATLLLKSRGPEAVSVPPEPARGDDDDTRVLDVGRETTTAVAGEETTTAAGEETTAALAGDDDDEAEATPDGAEKRLAGELCGWWGWRDNGTYAFRGECAPGLLCMQGPEAGAPFTCGAVGDNATAHV</sequence>
<keyword evidence="2" id="KW-1133">Transmembrane helix</keyword>
<protein>
    <recommendedName>
        <fullName evidence="5">Cellulase</fullName>
    </recommendedName>
</protein>
<reference evidence="3" key="1">
    <citation type="submission" date="2023-10" db="EMBL/GenBank/DDBJ databases">
        <authorList>
            <person name="Chen Y."/>
            <person name="Shah S."/>
            <person name="Dougan E. K."/>
            <person name="Thang M."/>
            <person name="Chan C."/>
        </authorList>
    </citation>
    <scope>NUCLEOTIDE SEQUENCE [LARGE SCALE GENOMIC DNA]</scope>
</reference>
<accession>A0ABN9UDU8</accession>
<proteinExistence type="predicted"/>
<keyword evidence="2" id="KW-0812">Transmembrane</keyword>
<feature type="transmembrane region" description="Helical" evidence="2">
    <location>
        <begin position="41"/>
        <end position="61"/>
    </location>
</feature>
<feature type="compositionally biased region" description="Low complexity" evidence="1">
    <location>
        <begin position="1"/>
        <end position="13"/>
    </location>
</feature>
<feature type="region of interest" description="Disordered" evidence="1">
    <location>
        <begin position="91"/>
        <end position="153"/>
    </location>
</feature>